<name>A0A3Q0JMI2_DIACI</name>
<dbReference type="PaxDb" id="121845-A0A3Q0JMI2"/>
<dbReference type="Gene3D" id="3.30.70.1820">
    <property type="entry name" value="L1 transposable element, RRM domain"/>
    <property type="match status" value="1"/>
</dbReference>
<dbReference type="KEGG" id="dci:113472773"/>
<keyword evidence="2" id="KW-1185">Reference proteome</keyword>
<evidence type="ECO:0000313" key="2">
    <source>
        <dbReference type="Proteomes" id="UP000079169"/>
    </source>
</evidence>
<dbReference type="STRING" id="121845.A0A3Q0JMI2"/>
<feature type="region of interest" description="Disordered" evidence="1">
    <location>
        <begin position="187"/>
        <end position="206"/>
    </location>
</feature>
<feature type="compositionally biased region" description="Basic and acidic residues" evidence="1">
    <location>
        <begin position="187"/>
        <end position="197"/>
    </location>
</feature>
<sequence>MEAAMLRIVEELKKLRTEFNVEQQETRKMIEDKFNNEKAEINGKIEKHDGRIKNLEKKHRRRNIIIYGLNEDDNENFTILKDKVNWLFNKKMELNIKIEEIDDFFRLGKKRDEGKTRPIIIKMISSWRKNEIMNNRRKLKGTRIFIENDMSEEEMEEKKNMIAEMRELKSKGHDAYIKGRTLIVKKENERKNEERSYEGTSSQFHGKVSNETIDMEITTEEQSSSQMDNTIYQTPLNTPGKRYVSQRSPGNKKEGKQGAPESALKKKKIQQLQRTRAHSEGQRTLESMFTRSEKSKNDENSDNDTRNIAYVSIVHDSAEKKEARKDDDKKEDQQI</sequence>
<evidence type="ECO:0000256" key="1">
    <source>
        <dbReference type="SAM" id="MobiDB-lite"/>
    </source>
</evidence>
<evidence type="ECO:0000313" key="3">
    <source>
        <dbReference type="RefSeq" id="XP_026688368.1"/>
    </source>
</evidence>
<dbReference type="AlphaFoldDB" id="A0A3Q0JMI2"/>
<feature type="compositionally biased region" description="Polar residues" evidence="1">
    <location>
        <begin position="220"/>
        <end position="237"/>
    </location>
</feature>
<feature type="region of interest" description="Disordered" evidence="1">
    <location>
        <begin position="219"/>
        <end position="335"/>
    </location>
</feature>
<gene>
    <name evidence="3" type="primary">LOC113472773</name>
</gene>
<proteinExistence type="predicted"/>
<dbReference type="GeneID" id="113472773"/>
<reference evidence="3" key="1">
    <citation type="submission" date="2025-08" db="UniProtKB">
        <authorList>
            <consortium name="RefSeq"/>
        </authorList>
    </citation>
    <scope>IDENTIFICATION</scope>
</reference>
<organism evidence="2 3">
    <name type="scientific">Diaphorina citri</name>
    <name type="common">Asian citrus psyllid</name>
    <dbReference type="NCBI Taxonomy" id="121845"/>
    <lineage>
        <taxon>Eukaryota</taxon>
        <taxon>Metazoa</taxon>
        <taxon>Ecdysozoa</taxon>
        <taxon>Arthropoda</taxon>
        <taxon>Hexapoda</taxon>
        <taxon>Insecta</taxon>
        <taxon>Pterygota</taxon>
        <taxon>Neoptera</taxon>
        <taxon>Paraneoptera</taxon>
        <taxon>Hemiptera</taxon>
        <taxon>Sternorrhyncha</taxon>
        <taxon>Psylloidea</taxon>
        <taxon>Psyllidae</taxon>
        <taxon>Diaphorininae</taxon>
        <taxon>Diaphorina</taxon>
    </lineage>
</organism>
<dbReference type="Proteomes" id="UP000079169">
    <property type="component" value="Unplaced"/>
</dbReference>
<protein>
    <submittedName>
        <fullName evidence="3">Uncharacterized protein LOC113472773</fullName>
    </submittedName>
</protein>
<feature type="compositionally biased region" description="Basic and acidic residues" evidence="1">
    <location>
        <begin position="291"/>
        <end position="305"/>
    </location>
</feature>
<accession>A0A3Q0JMI2</accession>
<dbReference type="RefSeq" id="XP_026688368.1">
    <property type="nucleotide sequence ID" value="XM_026832567.1"/>
</dbReference>
<feature type="compositionally biased region" description="Basic and acidic residues" evidence="1">
    <location>
        <begin position="316"/>
        <end position="335"/>
    </location>
</feature>